<evidence type="ECO:0000256" key="4">
    <source>
        <dbReference type="SAM" id="MobiDB-lite"/>
    </source>
</evidence>
<dbReference type="GO" id="GO:1901981">
    <property type="term" value="F:phosphatidylinositol phosphate binding"/>
    <property type="evidence" value="ECO:0007669"/>
    <property type="project" value="TreeGrafter"/>
</dbReference>
<dbReference type="FunFam" id="3.40.50.11500:FF:000001">
    <property type="entry name" value="Putative DENN domain-containing protein 1A"/>
    <property type="match status" value="1"/>
</dbReference>
<dbReference type="Pfam" id="PF02141">
    <property type="entry name" value="DENN"/>
    <property type="match status" value="1"/>
</dbReference>
<dbReference type="SMART" id="SM00800">
    <property type="entry name" value="uDENN"/>
    <property type="match status" value="1"/>
</dbReference>
<keyword evidence="7" id="KW-1185">Reference proteome</keyword>
<evidence type="ECO:0000256" key="3">
    <source>
        <dbReference type="ARBA" id="ARBA00023329"/>
    </source>
</evidence>
<dbReference type="GO" id="GO:0006897">
    <property type="term" value="P:endocytosis"/>
    <property type="evidence" value="ECO:0007669"/>
    <property type="project" value="TreeGrafter"/>
</dbReference>
<feature type="region of interest" description="Disordered" evidence="4">
    <location>
        <begin position="418"/>
        <end position="663"/>
    </location>
</feature>
<dbReference type="GO" id="GO:0005829">
    <property type="term" value="C:cytosol"/>
    <property type="evidence" value="ECO:0007669"/>
    <property type="project" value="TreeGrafter"/>
</dbReference>
<comment type="subcellular location">
    <subcellularLocation>
        <location evidence="1">Cytoplasmic vesicle</location>
        <location evidence="1">Clathrin-coated vesicle</location>
    </subcellularLocation>
</comment>
<feature type="compositionally biased region" description="Basic and acidic residues" evidence="4">
    <location>
        <begin position="442"/>
        <end position="460"/>
    </location>
</feature>
<dbReference type="Proteomes" id="UP001286313">
    <property type="component" value="Unassembled WGS sequence"/>
</dbReference>
<dbReference type="InterPro" id="IPR005112">
    <property type="entry name" value="dDENN_dom"/>
</dbReference>
<reference evidence="6" key="1">
    <citation type="submission" date="2023-10" db="EMBL/GenBank/DDBJ databases">
        <title>Genome assemblies of two species of porcelain crab, Petrolisthes cinctipes and Petrolisthes manimaculis (Anomura: Porcellanidae).</title>
        <authorList>
            <person name="Angst P."/>
        </authorList>
    </citation>
    <scope>NUCLEOTIDE SEQUENCE</scope>
    <source>
        <strain evidence="6">PB745_01</strain>
        <tissue evidence="6">Gill</tissue>
    </source>
</reference>
<dbReference type="InterPro" id="IPR040032">
    <property type="entry name" value="DENND1A/B/C"/>
</dbReference>
<proteinExistence type="predicted"/>
<evidence type="ECO:0000256" key="2">
    <source>
        <dbReference type="ARBA" id="ARBA00022658"/>
    </source>
</evidence>
<dbReference type="InterPro" id="IPR043153">
    <property type="entry name" value="DENN_C"/>
</dbReference>
<keyword evidence="2" id="KW-0344">Guanine-nucleotide releasing factor</keyword>
<organism evidence="6 7">
    <name type="scientific">Petrolisthes cinctipes</name>
    <name type="common">Flat porcelain crab</name>
    <dbReference type="NCBI Taxonomy" id="88211"/>
    <lineage>
        <taxon>Eukaryota</taxon>
        <taxon>Metazoa</taxon>
        <taxon>Ecdysozoa</taxon>
        <taxon>Arthropoda</taxon>
        <taxon>Crustacea</taxon>
        <taxon>Multicrustacea</taxon>
        <taxon>Malacostraca</taxon>
        <taxon>Eumalacostraca</taxon>
        <taxon>Eucarida</taxon>
        <taxon>Decapoda</taxon>
        <taxon>Pleocyemata</taxon>
        <taxon>Anomura</taxon>
        <taxon>Galatheoidea</taxon>
        <taxon>Porcellanidae</taxon>
        <taxon>Petrolisthes</taxon>
    </lineage>
</organism>
<comment type="caution">
    <text evidence="6">The sequence shown here is derived from an EMBL/GenBank/DDBJ whole genome shotgun (WGS) entry which is preliminary data.</text>
</comment>
<dbReference type="Gene3D" id="6.10.140.1000">
    <property type="match status" value="1"/>
</dbReference>
<dbReference type="Pfam" id="PF03455">
    <property type="entry name" value="dDENN"/>
    <property type="match status" value="1"/>
</dbReference>
<feature type="compositionally biased region" description="Basic and acidic residues" evidence="4">
    <location>
        <begin position="644"/>
        <end position="663"/>
    </location>
</feature>
<evidence type="ECO:0000256" key="1">
    <source>
        <dbReference type="ARBA" id="ARBA00004132"/>
    </source>
</evidence>
<dbReference type="FunFam" id="3.30.450.200:FF:000003">
    <property type="entry name" value="DENN domain containing 1A"/>
    <property type="match status" value="1"/>
</dbReference>
<dbReference type="GO" id="GO:0005085">
    <property type="term" value="F:guanyl-nucleotide exchange factor activity"/>
    <property type="evidence" value="ECO:0007669"/>
    <property type="project" value="UniProtKB-KW"/>
</dbReference>
<dbReference type="GO" id="GO:0030136">
    <property type="term" value="C:clathrin-coated vesicle"/>
    <property type="evidence" value="ECO:0007669"/>
    <property type="project" value="UniProtKB-SubCell"/>
</dbReference>
<dbReference type="InterPro" id="IPR005113">
    <property type="entry name" value="uDENN_dom"/>
</dbReference>
<keyword evidence="3" id="KW-0968">Cytoplasmic vesicle</keyword>
<dbReference type="GO" id="GO:0032456">
    <property type="term" value="P:endocytic recycling"/>
    <property type="evidence" value="ECO:0007669"/>
    <property type="project" value="TreeGrafter"/>
</dbReference>
<feature type="compositionally biased region" description="Polar residues" evidence="4">
    <location>
        <begin position="546"/>
        <end position="559"/>
    </location>
</feature>
<dbReference type="PANTHER" id="PTHR13196:SF14">
    <property type="entry name" value="UDENN DOMAIN-CONTAINING PROTEIN"/>
    <property type="match status" value="1"/>
</dbReference>
<dbReference type="InterPro" id="IPR037516">
    <property type="entry name" value="Tripartite_DENN"/>
</dbReference>
<dbReference type="SMART" id="SM00799">
    <property type="entry name" value="DENN"/>
    <property type="match status" value="1"/>
</dbReference>
<protein>
    <recommendedName>
        <fullName evidence="5">UDENN domain-containing protein</fullName>
    </recommendedName>
</protein>
<dbReference type="PROSITE" id="PS50211">
    <property type="entry name" value="DENN"/>
    <property type="match status" value="1"/>
</dbReference>
<dbReference type="InterPro" id="IPR001194">
    <property type="entry name" value="cDENN_dom"/>
</dbReference>
<name>A0AAE1G8F2_PETCI</name>
<feature type="compositionally biased region" description="Basic and acidic residues" evidence="4">
    <location>
        <begin position="522"/>
        <end position="534"/>
    </location>
</feature>
<dbReference type="Pfam" id="PF03456">
    <property type="entry name" value="uDENN"/>
    <property type="match status" value="1"/>
</dbReference>
<feature type="compositionally biased region" description="Low complexity" evidence="4">
    <location>
        <begin position="600"/>
        <end position="609"/>
    </location>
</feature>
<dbReference type="SMART" id="SM00801">
    <property type="entry name" value="dDENN"/>
    <property type="match status" value="1"/>
</dbReference>
<evidence type="ECO:0000313" key="7">
    <source>
        <dbReference type="Proteomes" id="UP001286313"/>
    </source>
</evidence>
<dbReference type="PANTHER" id="PTHR13196">
    <property type="entry name" value="DENN DOMAIN-CONTAINING"/>
    <property type="match status" value="1"/>
</dbReference>
<feature type="compositionally biased region" description="Acidic residues" evidence="4">
    <location>
        <begin position="578"/>
        <end position="595"/>
    </location>
</feature>
<dbReference type="Gene3D" id="3.40.50.11500">
    <property type="match status" value="1"/>
</dbReference>
<dbReference type="Gene3D" id="3.30.450.200">
    <property type="match status" value="1"/>
</dbReference>
<accession>A0AAE1G8F2</accession>
<feature type="compositionally biased region" description="Polar residues" evidence="4">
    <location>
        <begin position="610"/>
        <end position="626"/>
    </location>
</feature>
<evidence type="ECO:0000313" key="6">
    <source>
        <dbReference type="EMBL" id="KAK3887194.1"/>
    </source>
</evidence>
<sequence>MGSRLRENPARLLECWCEVVGPQGKDRPPWILQKFPNSYNDKEILKSVPQFAFPCTFDRSTVQHFSFVLTSLDSKWTYGYCRHAPSQETAIVILSHLPWHQTFYKLLNHLSELMSNDRTSDLTACLQGAYKSPIPHPGSDITIPYGNNKFFVGHCPDHRKLPTIPENRNLSEYYNAVDANNMAAIFASMLHERRIIVVSKRVSRLSACVQAANALIYPMQWQHIFIPVLPQHLTDYLLAPMPFLIGVSTALLSKVQMEDVGEAVILDADNNSVRTPFLDLQALPEEVLQSLRRNLKAANNTLGDGVARAFLRALVQLIGNYKEALQFRDQDKKITFSKEKFVTSRPAHYQPFVEKMLDLQIFQQFIEERLERLNGGSQTSDEFELEASVYSEKGGGGKVKQQYKQFVTSVRKEGGAIVKTMKSKTNPAVKSAVKTVTKGGKQVKERSRQTYKDLRGRLKDLQVPQARGEDTGEPWMNGEGPKKPQSAPSSPTHSTRRRPRTTNFEGPPGFSARATYKRASHNLRDDSRPRKYDLIESGDGGGLMSPGSTDSLSTPSPQSIDLMGEMEEIIRAKLGQDGDQDDDDDEDFDDEDEDDESRHSSSSQSSHSSIRNSLGSESATGSTNTVMAAKRGEADSPTALQASHKNEVGKHLFDTRAFDVHPS</sequence>
<dbReference type="AlphaFoldDB" id="A0AAE1G8F2"/>
<feature type="domain" description="UDENN" evidence="5">
    <location>
        <begin position="14"/>
        <end position="376"/>
    </location>
</feature>
<gene>
    <name evidence="6" type="ORF">Pcinc_008675</name>
</gene>
<dbReference type="EMBL" id="JAWQEG010000645">
    <property type="protein sequence ID" value="KAK3887194.1"/>
    <property type="molecule type" value="Genomic_DNA"/>
</dbReference>
<evidence type="ECO:0000259" key="5">
    <source>
        <dbReference type="PROSITE" id="PS50211"/>
    </source>
</evidence>